<dbReference type="InterPro" id="IPR039801">
    <property type="entry name" value="EPS8-like"/>
</dbReference>
<evidence type="ECO:0000313" key="2">
    <source>
        <dbReference type="EMBL" id="KAJ1358966.1"/>
    </source>
</evidence>
<dbReference type="GO" id="GO:0005886">
    <property type="term" value="C:plasma membrane"/>
    <property type="evidence" value="ECO:0007669"/>
    <property type="project" value="TreeGrafter"/>
</dbReference>
<name>A0AAD5N2N8_PARTN</name>
<dbReference type="InterPro" id="IPR041418">
    <property type="entry name" value="SAM_3"/>
</dbReference>
<dbReference type="FunFam" id="1.10.150.50:FF:000084">
    <property type="entry name" value="EPS (Human endocytosis) related"/>
    <property type="match status" value="1"/>
</dbReference>
<feature type="domain" description="SAM" evidence="1">
    <location>
        <begin position="87"/>
        <end position="149"/>
    </location>
</feature>
<accession>A0AAD5N2N8</accession>
<dbReference type="InterPro" id="IPR013761">
    <property type="entry name" value="SAM/pointed_sf"/>
</dbReference>
<proteinExistence type="predicted"/>
<dbReference type="Pfam" id="PF18016">
    <property type="entry name" value="SAM_3"/>
    <property type="match status" value="1"/>
</dbReference>
<dbReference type="Gene3D" id="1.10.150.50">
    <property type="entry name" value="Transcription Factor, Ets-1"/>
    <property type="match status" value="1"/>
</dbReference>
<sequence length="199" mass="21843">MINLLYKNVKARTISSASASPSYQRQYVGVENVISYVPPEPEMTVEPKAHMAVAKQNQETHALVAELNETIGKKTGEALRKPGSRTPTISIHENSTPDEVSLWLQKKSFSPRVIELLEGQDGANLFALNKESLMQACGREEGTRLYSQLLAQKHQSNVGVSPPGIGGAERRRTTYEPGKAKQACLVVQGAIPYLIRDSK</sequence>
<dbReference type="PANTHER" id="PTHR12287:SF23">
    <property type="entry name" value="AROUSER, ISOFORM A-RELATED"/>
    <property type="match status" value="1"/>
</dbReference>
<dbReference type="PANTHER" id="PTHR12287">
    <property type="entry name" value="EPIDERMAL GROWTH FACTOR RECEPTOR KINASE SUBSTRATE EPS8-RELATED PROTEIN"/>
    <property type="match status" value="1"/>
</dbReference>
<dbReference type="GO" id="GO:0003779">
    <property type="term" value="F:actin binding"/>
    <property type="evidence" value="ECO:0007669"/>
    <property type="project" value="TreeGrafter"/>
</dbReference>
<comment type="caution">
    <text evidence="2">The sequence shown here is derived from an EMBL/GenBank/DDBJ whole genome shotgun (WGS) entry which is preliminary data.</text>
</comment>
<protein>
    <recommendedName>
        <fullName evidence="1">SAM domain-containing protein</fullName>
    </recommendedName>
</protein>
<dbReference type="Proteomes" id="UP001196413">
    <property type="component" value="Unassembled WGS sequence"/>
</dbReference>
<reference evidence="2" key="1">
    <citation type="submission" date="2021-06" db="EMBL/GenBank/DDBJ databases">
        <title>Parelaphostrongylus tenuis whole genome reference sequence.</title>
        <authorList>
            <person name="Garwood T.J."/>
            <person name="Larsen P.A."/>
            <person name="Fountain-Jones N.M."/>
            <person name="Garbe J.R."/>
            <person name="Macchietto M.G."/>
            <person name="Kania S.A."/>
            <person name="Gerhold R.W."/>
            <person name="Richards J.E."/>
            <person name="Wolf T.M."/>
        </authorList>
    </citation>
    <scope>NUCLEOTIDE SEQUENCE</scope>
    <source>
        <strain evidence="2">MNPRO001-30</strain>
        <tissue evidence="2">Meninges</tissue>
    </source>
</reference>
<evidence type="ECO:0000259" key="1">
    <source>
        <dbReference type="Pfam" id="PF18016"/>
    </source>
</evidence>
<gene>
    <name evidence="2" type="ORF">KIN20_017552</name>
</gene>
<evidence type="ECO:0000313" key="3">
    <source>
        <dbReference type="Proteomes" id="UP001196413"/>
    </source>
</evidence>
<organism evidence="2 3">
    <name type="scientific">Parelaphostrongylus tenuis</name>
    <name type="common">Meningeal worm</name>
    <dbReference type="NCBI Taxonomy" id="148309"/>
    <lineage>
        <taxon>Eukaryota</taxon>
        <taxon>Metazoa</taxon>
        <taxon>Ecdysozoa</taxon>
        <taxon>Nematoda</taxon>
        <taxon>Chromadorea</taxon>
        <taxon>Rhabditida</taxon>
        <taxon>Rhabditina</taxon>
        <taxon>Rhabditomorpha</taxon>
        <taxon>Strongyloidea</taxon>
        <taxon>Metastrongylidae</taxon>
        <taxon>Parelaphostrongylus</taxon>
    </lineage>
</organism>
<keyword evidence="3" id="KW-1185">Reference proteome</keyword>
<dbReference type="GO" id="GO:0007266">
    <property type="term" value="P:Rho protein signal transduction"/>
    <property type="evidence" value="ECO:0007669"/>
    <property type="project" value="TreeGrafter"/>
</dbReference>
<dbReference type="EMBL" id="JAHQIW010003527">
    <property type="protein sequence ID" value="KAJ1358966.1"/>
    <property type="molecule type" value="Genomic_DNA"/>
</dbReference>
<dbReference type="SUPFAM" id="SSF47769">
    <property type="entry name" value="SAM/Pointed domain"/>
    <property type="match status" value="1"/>
</dbReference>
<dbReference type="AlphaFoldDB" id="A0AAD5N2N8"/>
<dbReference type="GO" id="GO:0035023">
    <property type="term" value="P:regulation of Rho protein signal transduction"/>
    <property type="evidence" value="ECO:0007669"/>
    <property type="project" value="TreeGrafter"/>
</dbReference>